<dbReference type="Proteomes" id="UP000664256">
    <property type="component" value="Unassembled WGS sequence"/>
</dbReference>
<accession>A0ABS3H809</accession>
<name>A0ABS3H809_9ENTE</name>
<keyword evidence="2" id="KW-1185">Reference proteome</keyword>
<protein>
    <submittedName>
        <fullName evidence="1">UPF0223 family protein</fullName>
    </submittedName>
</protein>
<organism evidence="1 2">
    <name type="scientific">Candidatus Enterococcus myersii</name>
    <dbReference type="NCBI Taxonomy" id="2815322"/>
    <lineage>
        <taxon>Bacteria</taxon>
        <taxon>Bacillati</taxon>
        <taxon>Bacillota</taxon>
        <taxon>Bacilli</taxon>
        <taxon>Lactobacillales</taxon>
        <taxon>Enterococcaceae</taxon>
        <taxon>Enterococcus</taxon>
    </lineage>
</organism>
<dbReference type="InterPro" id="IPR007920">
    <property type="entry name" value="UPF0223"/>
</dbReference>
<dbReference type="NCBIfam" id="NF003353">
    <property type="entry name" value="PRK04387.1"/>
    <property type="match status" value="1"/>
</dbReference>
<gene>
    <name evidence="1" type="ORF">JZO76_08530</name>
</gene>
<dbReference type="Gene3D" id="1.10.220.80">
    <property type="entry name" value="BH2638-like"/>
    <property type="match status" value="1"/>
</dbReference>
<dbReference type="EMBL" id="JAFLVT010000009">
    <property type="protein sequence ID" value="MBO0449585.1"/>
    <property type="molecule type" value="Genomic_DNA"/>
</dbReference>
<dbReference type="InterPro" id="IPR023324">
    <property type="entry name" value="BH2638-like_sf"/>
</dbReference>
<evidence type="ECO:0000313" key="1">
    <source>
        <dbReference type="EMBL" id="MBO0449585.1"/>
    </source>
</evidence>
<sequence length="91" mass="10614">MREYQYPLDLSWTTQEMVVVMKMWETLEVAYEKGTTAESFLAVYQQFKKVVPSIGEERRLGKEFETLSGYSLYHTVKVAKENPKGKLKVTN</sequence>
<dbReference type="RefSeq" id="WP_206903701.1">
    <property type="nucleotide sequence ID" value="NZ_JAFLVT010000009.1"/>
</dbReference>
<evidence type="ECO:0000313" key="2">
    <source>
        <dbReference type="Proteomes" id="UP000664256"/>
    </source>
</evidence>
<comment type="caution">
    <text evidence="1">The sequence shown here is derived from an EMBL/GenBank/DDBJ whole genome shotgun (WGS) entry which is preliminary data.</text>
</comment>
<dbReference type="SUPFAM" id="SSF158504">
    <property type="entry name" value="BH2638-like"/>
    <property type="match status" value="1"/>
</dbReference>
<dbReference type="Pfam" id="PF05256">
    <property type="entry name" value="UPF0223"/>
    <property type="match status" value="1"/>
</dbReference>
<proteinExistence type="predicted"/>
<dbReference type="PIRSF" id="PIRSF037260">
    <property type="entry name" value="UPF0223"/>
    <property type="match status" value="1"/>
</dbReference>
<reference evidence="1 2" key="1">
    <citation type="submission" date="2021-03" db="EMBL/GenBank/DDBJ databases">
        <title>Enterococcal diversity collection.</title>
        <authorList>
            <person name="Gilmore M.S."/>
            <person name="Schwartzman J."/>
            <person name="Van Tyne D."/>
            <person name="Martin M."/>
            <person name="Earl A.M."/>
            <person name="Manson A.L."/>
            <person name="Straub T."/>
            <person name="Salamzade R."/>
            <person name="Saavedra J."/>
            <person name="Lebreton F."/>
            <person name="Prichula J."/>
            <person name="Schaufler K."/>
            <person name="Gaca A."/>
            <person name="Sgardioli B."/>
            <person name="Wagenaar J."/>
            <person name="Strong T."/>
        </authorList>
    </citation>
    <scope>NUCLEOTIDE SEQUENCE [LARGE SCALE GENOMIC DNA]</scope>
    <source>
        <strain evidence="1 2">MJM12</strain>
    </source>
</reference>